<protein>
    <submittedName>
        <fullName evidence="1">Uncharacterized protein</fullName>
    </submittedName>
</protein>
<name>A0A251U4I6_HELAN</name>
<dbReference type="AlphaFoldDB" id="A0A251U4I6"/>
<proteinExistence type="predicted"/>
<evidence type="ECO:0000313" key="1">
    <source>
        <dbReference type="EMBL" id="OTG17776.1"/>
    </source>
</evidence>
<reference evidence="2" key="1">
    <citation type="journal article" date="2017" name="Nature">
        <title>The sunflower genome provides insights into oil metabolism, flowering and Asterid evolution.</title>
        <authorList>
            <person name="Badouin H."/>
            <person name="Gouzy J."/>
            <person name="Grassa C.J."/>
            <person name="Murat F."/>
            <person name="Staton S.E."/>
            <person name="Cottret L."/>
            <person name="Lelandais-Briere C."/>
            <person name="Owens G.L."/>
            <person name="Carrere S."/>
            <person name="Mayjonade B."/>
            <person name="Legrand L."/>
            <person name="Gill N."/>
            <person name="Kane N.C."/>
            <person name="Bowers J.E."/>
            <person name="Hubner S."/>
            <person name="Bellec A."/>
            <person name="Berard A."/>
            <person name="Berges H."/>
            <person name="Blanchet N."/>
            <person name="Boniface M.C."/>
            <person name="Brunel D."/>
            <person name="Catrice O."/>
            <person name="Chaidir N."/>
            <person name="Claudel C."/>
            <person name="Donnadieu C."/>
            <person name="Faraut T."/>
            <person name="Fievet G."/>
            <person name="Helmstetter N."/>
            <person name="King M."/>
            <person name="Knapp S.J."/>
            <person name="Lai Z."/>
            <person name="Le Paslier M.C."/>
            <person name="Lippi Y."/>
            <person name="Lorenzon L."/>
            <person name="Mandel J.R."/>
            <person name="Marage G."/>
            <person name="Marchand G."/>
            <person name="Marquand E."/>
            <person name="Bret-Mestries E."/>
            <person name="Morien E."/>
            <person name="Nambeesan S."/>
            <person name="Nguyen T."/>
            <person name="Pegot-Espagnet P."/>
            <person name="Pouilly N."/>
            <person name="Raftis F."/>
            <person name="Sallet E."/>
            <person name="Schiex T."/>
            <person name="Thomas J."/>
            <person name="Vandecasteele C."/>
            <person name="Vares D."/>
            <person name="Vear F."/>
            <person name="Vautrin S."/>
            <person name="Crespi M."/>
            <person name="Mangin B."/>
            <person name="Burke J.M."/>
            <person name="Salse J."/>
            <person name="Munos S."/>
            <person name="Vincourt P."/>
            <person name="Rieseberg L.H."/>
            <person name="Langlade N.B."/>
        </authorList>
    </citation>
    <scope>NUCLEOTIDE SEQUENCE [LARGE SCALE GENOMIC DNA]</scope>
    <source>
        <strain evidence="2">cv. SF193</strain>
    </source>
</reference>
<dbReference type="EMBL" id="CM007897">
    <property type="protein sequence ID" value="OTG17776.1"/>
    <property type="molecule type" value="Genomic_DNA"/>
</dbReference>
<dbReference type="InParanoid" id="A0A251U4I6"/>
<evidence type="ECO:0000313" key="2">
    <source>
        <dbReference type="Proteomes" id="UP000215914"/>
    </source>
</evidence>
<dbReference type="Proteomes" id="UP000215914">
    <property type="component" value="Chromosome 8"/>
</dbReference>
<accession>A0A251U4I6</accession>
<keyword evidence="2" id="KW-1185">Reference proteome</keyword>
<organism evidence="1 2">
    <name type="scientific">Helianthus annuus</name>
    <name type="common">Common sunflower</name>
    <dbReference type="NCBI Taxonomy" id="4232"/>
    <lineage>
        <taxon>Eukaryota</taxon>
        <taxon>Viridiplantae</taxon>
        <taxon>Streptophyta</taxon>
        <taxon>Embryophyta</taxon>
        <taxon>Tracheophyta</taxon>
        <taxon>Spermatophyta</taxon>
        <taxon>Magnoliopsida</taxon>
        <taxon>eudicotyledons</taxon>
        <taxon>Gunneridae</taxon>
        <taxon>Pentapetalae</taxon>
        <taxon>asterids</taxon>
        <taxon>campanulids</taxon>
        <taxon>Asterales</taxon>
        <taxon>Asteraceae</taxon>
        <taxon>Asteroideae</taxon>
        <taxon>Heliantheae alliance</taxon>
        <taxon>Heliantheae</taxon>
        <taxon>Helianthus</taxon>
    </lineage>
</organism>
<sequence>MLAEVTARTAEAEMRAREAAEARDSLVSSFDQIKADRDWMRDHGIGHIVKAILDAPENAASVEQIRLRAREDGFKAGYNRCISHINVLPQGKYTDERLGSMVWIPKRVLMPLLRCTTTCPFPPLKNLINAWMRKTMWTACGCCMVTMKRKRPLVMARVVRVPAVQRRTRLANVAFFVSSM</sequence>
<gene>
    <name evidence="1" type="ORF">HannXRQ_Chr08g0215911</name>
</gene>